<feature type="transmembrane region" description="Helical" evidence="6">
    <location>
        <begin position="190"/>
        <end position="209"/>
    </location>
</feature>
<evidence type="ECO:0000313" key="8">
    <source>
        <dbReference type="Proteomes" id="UP000234950"/>
    </source>
</evidence>
<feature type="transmembrane region" description="Helical" evidence="6">
    <location>
        <begin position="12"/>
        <end position="37"/>
    </location>
</feature>
<evidence type="ECO:0000313" key="7">
    <source>
        <dbReference type="EMBL" id="PLS08536.1"/>
    </source>
</evidence>
<name>A0A2N5HSN2_9BACI</name>
<evidence type="ECO:0000256" key="5">
    <source>
        <dbReference type="ARBA" id="ARBA00023136"/>
    </source>
</evidence>
<evidence type="ECO:0000256" key="1">
    <source>
        <dbReference type="ARBA" id="ARBA00004651"/>
    </source>
</evidence>
<dbReference type="GO" id="GO:0005886">
    <property type="term" value="C:plasma membrane"/>
    <property type="evidence" value="ECO:0007669"/>
    <property type="project" value="UniProtKB-SubCell"/>
</dbReference>
<feature type="transmembrane region" description="Helical" evidence="6">
    <location>
        <begin position="229"/>
        <end position="248"/>
    </location>
</feature>
<evidence type="ECO:0008006" key="9">
    <source>
        <dbReference type="Google" id="ProtNLM"/>
    </source>
</evidence>
<comment type="caution">
    <text evidence="7">The sequence shown here is derived from an EMBL/GenBank/DDBJ whole genome shotgun (WGS) entry which is preliminary data.</text>
</comment>
<keyword evidence="8" id="KW-1185">Reference proteome</keyword>
<feature type="transmembrane region" description="Helical" evidence="6">
    <location>
        <begin position="154"/>
        <end position="178"/>
    </location>
</feature>
<evidence type="ECO:0000256" key="4">
    <source>
        <dbReference type="ARBA" id="ARBA00022989"/>
    </source>
</evidence>
<sequence length="261" mass="28943">MGNSHHFGNNLGAALVLMPPFIFALVFYLGAVVKIVFSGKKWPFYRVIMWVLGVCCALAAVTGPIAERAHMNFTAHMIGHLLLGMLAPLLMVLSAPMTLILKMVSVKFGGRLCLILKSKFVCFISRPMIASFLNIGGLWLLYSSNLYHLMQENSLLHLAVHLHIFLAGYVFTSSIIFFDPAPHRTSFLHRAAVFATALAGHGILAKYIYAHPPAGVPLDQAEMGGMVMYYGGDMIDLVLIIIFCYQWYKEVRPVGAVDQFY</sequence>
<keyword evidence="2" id="KW-1003">Cell membrane</keyword>
<evidence type="ECO:0000256" key="6">
    <source>
        <dbReference type="SAM" id="Phobius"/>
    </source>
</evidence>
<keyword evidence="5 6" id="KW-0472">Membrane</keyword>
<dbReference type="OrthoDB" id="5024156at2"/>
<dbReference type="Proteomes" id="UP000234950">
    <property type="component" value="Unassembled WGS sequence"/>
</dbReference>
<dbReference type="AlphaFoldDB" id="A0A2N5HSN2"/>
<comment type="subcellular location">
    <subcellularLocation>
        <location evidence="1">Cell membrane</location>
        <topology evidence="1">Multi-pass membrane protein</topology>
    </subcellularLocation>
</comment>
<reference evidence="7 8" key="1">
    <citation type="submission" date="2017-11" db="EMBL/GenBank/DDBJ databases">
        <title>Comparitive Functional Genomics of Dry Heat Resistant strains isolated from the Viking Spacecraft.</title>
        <authorList>
            <person name="Seuylemezian A."/>
            <person name="Cooper K."/>
            <person name="Vaishampayan P."/>
        </authorList>
    </citation>
    <scope>NUCLEOTIDE SEQUENCE [LARGE SCALE GENOMIC DNA]</scope>
    <source>
        <strain evidence="7 8">V32-6</strain>
    </source>
</reference>
<keyword evidence="4 6" id="KW-1133">Transmembrane helix</keyword>
<accession>A0A2N5HSN2</accession>
<dbReference type="EMBL" id="PGVE01000017">
    <property type="protein sequence ID" value="PLS08536.1"/>
    <property type="molecule type" value="Genomic_DNA"/>
</dbReference>
<feature type="transmembrane region" description="Helical" evidence="6">
    <location>
        <begin position="120"/>
        <end position="142"/>
    </location>
</feature>
<evidence type="ECO:0000256" key="2">
    <source>
        <dbReference type="ARBA" id="ARBA00022475"/>
    </source>
</evidence>
<feature type="transmembrane region" description="Helical" evidence="6">
    <location>
        <begin position="78"/>
        <end position="100"/>
    </location>
</feature>
<proteinExistence type="predicted"/>
<gene>
    <name evidence="7" type="ORF">CVD27_03820</name>
</gene>
<protein>
    <recommendedName>
        <fullName evidence="9">Cytochrome c oxidase assembly protein</fullName>
    </recommendedName>
</protein>
<evidence type="ECO:0000256" key="3">
    <source>
        <dbReference type="ARBA" id="ARBA00022692"/>
    </source>
</evidence>
<dbReference type="RefSeq" id="WP_101646553.1">
    <property type="nucleotide sequence ID" value="NZ_PGVE01000017.1"/>
</dbReference>
<organism evidence="7 8">
    <name type="scientific">Neobacillus cucumis</name>
    <dbReference type="NCBI Taxonomy" id="1740721"/>
    <lineage>
        <taxon>Bacteria</taxon>
        <taxon>Bacillati</taxon>
        <taxon>Bacillota</taxon>
        <taxon>Bacilli</taxon>
        <taxon>Bacillales</taxon>
        <taxon>Bacillaceae</taxon>
        <taxon>Neobacillus</taxon>
    </lineage>
</organism>
<dbReference type="InterPro" id="IPR019108">
    <property type="entry name" value="Caa3_assmbl_CtaG-rel"/>
</dbReference>
<keyword evidence="3 6" id="KW-0812">Transmembrane</keyword>
<feature type="transmembrane region" description="Helical" evidence="6">
    <location>
        <begin position="44"/>
        <end position="66"/>
    </location>
</feature>
<dbReference type="Pfam" id="PF09678">
    <property type="entry name" value="Caa3_CtaG"/>
    <property type="match status" value="1"/>
</dbReference>